<protein>
    <submittedName>
        <fullName evidence="2">AzlD domain-containing protein</fullName>
    </submittedName>
</protein>
<feature type="transmembrane region" description="Helical" evidence="1">
    <location>
        <begin position="9"/>
        <end position="30"/>
    </location>
</feature>
<dbReference type="EMBL" id="JAAXPN010000002">
    <property type="protein sequence ID" value="NKZ23882.1"/>
    <property type="molecule type" value="Genomic_DNA"/>
</dbReference>
<dbReference type="RefSeq" id="WP_168721681.1">
    <property type="nucleotide sequence ID" value="NZ_JAAXPN010000002.1"/>
</dbReference>
<proteinExistence type="predicted"/>
<keyword evidence="3" id="KW-1185">Reference proteome</keyword>
<organism evidence="2 3">
    <name type="scientific">Periweissella fabalis</name>
    <dbReference type="NCBI Taxonomy" id="1070421"/>
    <lineage>
        <taxon>Bacteria</taxon>
        <taxon>Bacillati</taxon>
        <taxon>Bacillota</taxon>
        <taxon>Bacilli</taxon>
        <taxon>Lactobacillales</taxon>
        <taxon>Lactobacillaceae</taxon>
        <taxon>Periweissella</taxon>
    </lineage>
</organism>
<dbReference type="AlphaFoldDB" id="A0A7X6S3E0"/>
<name>A0A7X6S3E0_9LACO</name>
<evidence type="ECO:0000256" key="1">
    <source>
        <dbReference type="SAM" id="Phobius"/>
    </source>
</evidence>
<feature type="transmembrane region" description="Helical" evidence="1">
    <location>
        <begin position="72"/>
        <end position="87"/>
    </location>
</feature>
<feature type="transmembrane region" description="Helical" evidence="1">
    <location>
        <begin position="93"/>
        <end position="111"/>
    </location>
</feature>
<sequence>MDAETKRHLMIVFFGMVAALIPRYFPMLFFTTRKVPTWFNEWMNYMPVALFTSLIAKDLFVDHSYHMTFTNYNMYLAALIVVIFAYYTRSMFLSVMVGLLSVWGFALLLAAM</sequence>
<reference evidence="2 3" key="1">
    <citation type="submission" date="2020-04" db="EMBL/GenBank/DDBJ databases">
        <title>MicrobeNet Type strains.</title>
        <authorList>
            <person name="Nicholson A.C."/>
        </authorList>
    </citation>
    <scope>NUCLEOTIDE SEQUENCE [LARGE SCALE GENOMIC DNA]</scope>
    <source>
        <strain evidence="2 3">CCUG 61472</strain>
    </source>
</reference>
<keyword evidence="1" id="KW-0812">Transmembrane</keyword>
<accession>A0A7X6S3E0</accession>
<keyword evidence="1" id="KW-1133">Transmembrane helix</keyword>
<evidence type="ECO:0000313" key="3">
    <source>
        <dbReference type="Proteomes" id="UP000549765"/>
    </source>
</evidence>
<dbReference type="Proteomes" id="UP000549765">
    <property type="component" value="Unassembled WGS sequence"/>
</dbReference>
<evidence type="ECO:0000313" key="2">
    <source>
        <dbReference type="EMBL" id="NKZ23882.1"/>
    </source>
</evidence>
<keyword evidence="1" id="KW-0472">Membrane</keyword>
<gene>
    <name evidence="2" type="ORF">HF964_03535</name>
</gene>
<dbReference type="Pfam" id="PF05437">
    <property type="entry name" value="AzlD"/>
    <property type="match status" value="1"/>
</dbReference>
<comment type="caution">
    <text evidence="2">The sequence shown here is derived from an EMBL/GenBank/DDBJ whole genome shotgun (WGS) entry which is preliminary data.</text>
</comment>
<dbReference type="InterPro" id="IPR008407">
    <property type="entry name" value="Brnchd-chn_aa_trnsp_AzlD"/>
</dbReference>